<protein>
    <submittedName>
        <fullName evidence="1">Uncharacterized protein</fullName>
    </submittedName>
</protein>
<dbReference type="Proteomes" id="UP000266841">
    <property type="component" value="Unassembled WGS sequence"/>
</dbReference>
<gene>
    <name evidence="1" type="ORF">THAOC_32939</name>
</gene>
<reference evidence="1 2" key="1">
    <citation type="journal article" date="2012" name="Genome Biol.">
        <title>Genome and low-iron response of an oceanic diatom adapted to chronic iron limitation.</title>
        <authorList>
            <person name="Lommer M."/>
            <person name="Specht M."/>
            <person name="Roy A.S."/>
            <person name="Kraemer L."/>
            <person name="Andreson R."/>
            <person name="Gutowska M.A."/>
            <person name="Wolf J."/>
            <person name="Bergner S.V."/>
            <person name="Schilhabel M.B."/>
            <person name="Klostermeier U.C."/>
            <person name="Beiko R.G."/>
            <person name="Rosenstiel P."/>
            <person name="Hippler M."/>
            <person name="Laroche J."/>
        </authorList>
    </citation>
    <scope>NUCLEOTIDE SEQUENCE [LARGE SCALE GENOMIC DNA]</scope>
    <source>
        <strain evidence="1 2">CCMP1005</strain>
    </source>
</reference>
<name>K0RH97_THAOC</name>
<evidence type="ECO:0000313" key="1">
    <source>
        <dbReference type="EMBL" id="EJK48281.1"/>
    </source>
</evidence>
<feature type="non-terminal residue" evidence="1">
    <location>
        <position position="181"/>
    </location>
</feature>
<accession>K0RH97</accession>
<keyword evidence="2" id="KW-1185">Reference proteome</keyword>
<evidence type="ECO:0000313" key="2">
    <source>
        <dbReference type="Proteomes" id="UP000266841"/>
    </source>
</evidence>
<dbReference type="AlphaFoldDB" id="K0RH97"/>
<organism evidence="1 2">
    <name type="scientific">Thalassiosira oceanica</name>
    <name type="common">Marine diatom</name>
    <dbReference type="NCBI Taxonomy" id="159749"/>
    <lineage>
        <taxon>Eukaryota</taxon>
        <taxon>Sar</taxon>
        <taxon>Stramenopiles</taxon>
        <taxon>Ochrophyta</taxon>
        <taxon>Bacillariophyta</taxon>
        <taxon>Coscinodiscophyceae</taxon>
        <taxon>Thalassiosirophycidae</taxon>
        <taxon>Thalassiosirales</taxon>
        <taxon>Thalassiosiraceae</taxon>
        <taxon>Thalassiosira</taxon>
    </lineage>
</organism>
<sequence>MFLMKKTCTKRLSDTAALASKRITSPELTHTDAIVNAASRLASTVQRPLQLAPRVPDVAPQATAAAPRLTNTVPRVPNDVMFATMAPPTTADHCRPLPTTADQPVTSRMRVRRAAAPPPAPPNAYGTSQDHYHAHMFLMKKTCTKRLSDTAVLASKRITSPELTHADAIVNAASTRLVSTV</sequence>
<proteinExistence type="predicted"/>
<dbReference type="EMBL" id="AGNL01046054">
    <property type="protein sequence ID" value="EJK48281.1"/>
    <property type="molecule type" value="Genomic_DNA"/>
</dbReference>
<comment type="caution">
    <text evidence="1">The sequence shown here is derived from an EMBL/GenBank/DDBJ whole genome shotgun (WGS) entry which is preliminary data.</text>
</comment>